<sequence>MTHRLPFITKELPGCGGIIKSCPEDFVVDEEPLYLPSGEGDHMYIRFRKIGLNTRQVVTRLAKIINIDSDEIGTAGLKDRDAVTSQWLSAPAAPFQDISPDSIEIPGVTILEHGLHSNKLRIGHLIGNRFKIRIRFCADQALEKAQAVVDRIMSHGMVNFYGEQRFGYEGANVVEGRMILQGEKFVKQSFLRRILISAFQSHLFNGYSIVRLQAGLMRTAMRGDVMKKTERGGLFIAEDSLEETRRLEAGEIVPTGPMVGQKSKAPMWDAMEFEQECMTALGYDARIAEGLRKNRMMGSRRPLLVYPKDISVEQDDGGLILSFMLPKGSFATVLLREVIKPEEDFWDQELDENHD</sequence>
<organism evidence="6 7">
    <name type="scientific">Candidatus Wallbacteria bacterium HGW-Wallbacteria-1</name>
    <dbReference type="NCBI Taxonomy" id="2013854"/>
    <lineage>
        <taxon>Bacteria</taxon>
        <taxon>Candidatus Walliibacteriota</taxon>
    </lineage>
</organism>
<protein>
    <recommendedName>
        <fullName evidence="4">tRNA pseudouridine synthase D</fullName>
        <ecNumber evidence="4">5.4.99.27</ecNumber>
    </recommendedName>
    <alternativeName>
        <fullName evidence="4">tRNA pseudouridine(13) synthase</fullName>
    </alternativeName>
    <alternativeName>
        <fullName evidence="4">tRNA pseudouridylate synthase D</fullName>
    </alternativeName>
    <alternativeName>
        <fullName evidence="4">tRNA-uridine isomerase D</fullName>
    </alternativeName>
</protein>
<evidence type="ECO:0000259" key="5">
    <source>
        <dbReference type="PROSITE" id="PS50984"/>
    </source>
</evidence>
<dbReference type="HAMAP" id="MF_01082">
    <property type="entry name" value="TruD"/>
    <property type="match status" value="1"/>
</dbReference>
<accession>A0A2N1PS88</accession>
<proteinExistence type="inferred from homology"/>
<evidence type="ECO:0000256" key="1">
    <source>
        <dbReference type="ARBA" id="ARBA00007953"/>
    </source>
</evidence>
<dbReference type="InterPro" id="IPR011760">
    <property type="entry name" value="PsdUridine_synth_TruD_insert"/>
</dbReference>
<feature type="active site" description="Nucleophile" evidence="4">
    <location>
        <position position="79"/>
    </location>
</feature>
<dbReference type="InterPro" id="IPR020119">
    <property type="entry name" value="PsdUridine_synth_TruD_CS"/>
</dbReference>
<dbReference type="PROSITE" id="PS50984">
    <property type="entry name" value="TRUD"/>
    <property type="match status" value="1"/>
</dbReference>
<name>A0A2N1PS88_9BACT</name>
<comment type="catalytic activity">
    <reaction evidence="4">
        <text>uridine(13) in tRNA = pseudouridine(13) in tRNA</text>
        <dbReference type="Rhea" id="RHEA:42540"/>
        <dbReference type="Rhea" id="RHEA-COMP:10105"/>
        <dbReference type="Rhea" id="RHEA-COMP:10106"/>
        <dbReference type="ChEBI" id="CHEBI:65314"/>
        <dbReference type="ChEBI" id="CHEBI:65315"/>
        <dbReference type="EC" id="5.4.99.27"/>
    </reaction>
</comment>
<evidence type="ECO:0000313" key="6">
    <source>
        <dbReference type="EMBL" id="PKK91195.1"/>
    </source>
</evidence>
<dbReference type="InterPro" id="IPR042214">
    <property type="entry name" value="TruD_catalytic"/>
</dbReference>
<dbReference type="PROSITE" id="PS01268">
    <property type="entry name" value="UPF0024"/>
    <property type="match status" value="1"/>
</dbReference>
<evidence type="ECO:0000256" key="4">
    <source>
        <dbReference type="HAMAP-Rule" id="MF_01082"/>
    </source>
</evidence>
<gene>
    <name evidence="4" type="primary">truD</name>
    <name evidence="6" type="ORF">CVV64_05345</name>
</gene>
<dbReference type="GO" id="GO:0160150">
    <property type="term" value="F:tRNA pseudouridine(13) synthase activity"/>
    <property type="evidence" value="ECO:0007669"/>
    <property type="project" value="UniProtKB-EC"/>
</dbReference>
<dbReference type="InterPro" id="IPR001656">
    <property type="entry name" value="PsdUridine_synth_TruD"/>
</dbReference>
<keyword evidence="3 4" id="KW-0413">Isomerase</keyword>
<feature type="domain" description="TRUD" evidence="5">
    <location>
        <begin position="156"/>
        <end position="306"/>
    </location>
</feature>
<dbReference type="PANTHER" id="PTHR47811">
    <property type="entry name" value="TRNA PSEUDOURIDINE SYNTHASE D"/>
    <property type="match status" value="1"/>
</dbReference>
<dbReference type="GO" id="GO:0003723">
    <property type="term" value="F:RNA binding"/>
    <property type="evidence" value="ECO:0007669"/>
    <property type="project" value="InterPro"/>
</dbReference>
<dbReference type="InterPro" id="IPR020103">
    <property type="entry name" value="PsdUridine_synth_cat_dom_sf"/>
</dbReference>
<dbReference type="Gene3D" id="3.30.2350.20">
    <property type="entry name" value="TruD, catalytic domain"/>
    <property type="match status" value="1"/>
</dbReference>
<keyword evidence="2 4" id="KW-0819">tRNA processing</keyword>
<dbReference type="Pfam" id="PF01142">
    <property type="entry name" value="TruD"/>
    <property type="match status" value="2"/>
</dbReference>
<dbReference type="InterPro" id="IPR050170">
    <property type="entry name" value="TruD_pseudoU_synthase"/>
</dbReference>
<dbReference type="AlphaFoldDB" id="A0A2N1PS88"/>
<evidence type="ECO:0000256" key="2">
    <source>
        <dbReference type="ARBA" id="ARBA00022694"/>
    </source>
</evidence>
<dbReference type="Gene3D" id="3.30.2340.10">
    <property type="entry name" value="TruD, insertion domain"/>
    <property type="match status" value="1"/>
</dbReference>
<dbReference type="EMBL" id="PGXC01000003">
    <property type="protein sequence ID" value="PKK91195.1"/>
    <property type="molecule type" value="Genomic_DNA"/>
</dbReference>
<dbReference type="PANTHER" id="PTHR47811:SF1">
    <property type="entry name" value="TRNA PSEUDOURIDINE SYNTHASE D"/>
    <property type="match status" value="1"/>
</dbReference>
<comment type="function">
    <text evidence="4">Responsible for synthesis of pseudouridine from uracil-13 in transfer RNAs.</text>
</comment>
<comment type="similarity">
    <text evidence="1 4">Belongs to the pseudouridine synthase TruD family.</text>
</comment>
<reference evidence="6 7" key="1">
    <citation type="journal article" date="2017" name="ISME J.">
        <title>Potential for microbial H2 and metal transformations associated with novel bacteria and archaea in deep terrestrial subsurface sediments.</title>
        <authorList>
            <person name="Hernsdorf A.W."/>
            <person name="Amano Y."/>
            <person name="Miyakawa K."/>
            <person name="Ise K."/>
            <person name="Suzuki Y."/>
            <person name="Anantharaman K."/>
            <person name="Probst A."/>
            <person name="Burstein D."/>
            <person name="Thomas B.C."/>
            <person name="Banfield J.F."/>
        </authorList>
    </citation>
    <scope>NUCLEOTIDE SEQUENCE [LARGE SCALE GENOMIC DNA]</scope>
    <source>
        <strain evidence="6">HGW-Wallbacteria-1</strain>
    </source>
</reference>
<evidence type="ECO:0000313" key="7">
    <source>
        <dbReference type="Proteomes" id="UP000233256"/>
    </source>
</evidence>
<dbReference type="SUPFAM" id="SSF55120">
    <property type="entry name" value="Pseudouridine synthase"/>
    <property type="match status" value="1"/>
</dbReference>
<dbReference type="InterPro" id="IPR043165">
    <property type="entry name" value="TruD_insert_sf"/>
</dbReference>
<evidence type="ECO:0000256" key="3">
    <source>
        <dbReference type="ARBA" id="ARBA00023235"/>
    </source>
</evidence>
<dbReference type="GO" id="GO:0031119">
    <property type="term" value="P:tRNA pseudouridine synthesis"/>
    <property type="evidence" value="ECO:0007669"/>
    <property type="project" value="UniProtKB-UniRule"/>
</dbReference>
<dbReference type="EC" id="5.4.99.27" evidence="4"/>
<dbReference type="Proteomes" id="UP000233256">
    <property type="component" value="Unassembled WGS sequence"/>
</dbReference>
<comment type="caution">
    <text evidence="6">The sequence shown here is derived from an EMBL/GenBank/DDBJ whole genome shotgun (WGS) entry which is preliminary data.</text>
</comment>
<dbReference type="GO" id="GO:0005829">
    <property type="term" value="C:cytosol"/>
    <property type="evidence" value="ECO:0007669"/>
    <property type="project" value="TreeGrafter"/>
</dbReference>